<sequence length="1034" mass="112976">MASITDLLKATLDSNPNTRITAELKLSEYLTLPEAGLSLSSLVVAQDAEMPLRQSASIVLRKYVTERWSPFFQTFKGSAPPVETKNQIRQAVFHGLSDPERQIRTLCAHTLSSIASSDWPDEYPDLLSSLIGLLSSGSTDSVHGAMQVFTEFIKSDLTEDQILPVLRDLLPVLLSILGAPEVHSPLTRARTVSVFRQCVAALYMVKGQHPQAVKEAIASILPVWLEAFKVLLSTDPQADIANAQNWDALAVRIQIFKALDVIHTSFPRALTPYLNTYLSISLSHLQSLYSPFSQYYLSTNESAPRSSENEAIELPQLVCPIFDFVAAVTRGGKSKGWFENQNLLSLIVSTFNFLQMTTDDEETWANNPNDFVAQEEDQTQPYSVRVAGFDLLACLIDQTRAHTVAALQSSVHEIINASKQTREAGRSDWWKPLEAGLAAIGSQADAVQEYIEDEQDVGRAKPIDIELLLSDVVPSVLGLSEFPFLQGRGFVFASQYAELLPVQMAGQYIEAAIHVIETGDAGAPVKLSAVRAVHNFFQNGDASTLAPFAPRIAKDLGPFLLVTSEETLSLVLETLSVVVGVDKGSWISPDIADSLVLATLEVWTKNNKDPIFISNVDNILTALASSSANGIYQTVVKQALPNLCQAMSGASLNESWITSSAIELVSSLVTGASEGNLGEGFVAVLAPSLFKCLAEAEDRDVLQNGISCLTLIIRKDCGQLISWSDSGRSGIDCVLSVIAKSLENQDESGGLVIGDLIIHLLRRAGESVLPVLPQLLQAMVTRMTTAKTATFLQSLVIPFAFLINNQRDTVLDLLESMNVQGRSGLDILIQTWCENAETFQGFWPARISTMGLCQLFVSERPSLQNLKVKGDIIVKPETQNVIMTRSRAKLSPPEFTSIPFPVKALKLLLHDVQSGGESATISAGQGESFNEVDSDDGDEEWADEDKVNPNDEFEYLSELIGPKGMAFDNDDVLDEDDDEDLKQDPISTMDMQAHLLSFFQECAARNANNFSVVIDQMSAEEILVVRRVVGSQTQ</sequence>
<dbReference type="EMBL" id="JAWWNJ010000001">
    <property type="protein sequence ID" value="KAK7063933.1"/>
    <property type="molecule type" value="Genomic_DNA"/>
</dbReference>
<dbReference type="Gene3D" id="1.25.10.10">
    <property type="entry name" value="Leucine-rich Repeat Variant"/>
    <property type="match status" value="1"/>
</dbReference>
<comment type="caution">
    <text evidence="7">The sequence shown here is derived from an EMBL/GenBank/DDBJ whole genome shotgun (WGS) entry which is preliminary data.</text>
</comment>
<dbReference type="InterPro" id="IPR056840">
    <property type="entry name" value="HEAT_IPO9_central"/>
</dbReference>
<dbReference type="InterPro" id="IPR001494">
    <property type="entry name" value="Importin-beta_N"/>
</dbReference>
<feature type="compositionally biased region" description="Polar residues" evidence="5">
    <location>
        <begin position="918"/>
        <end position="928"/>
    </location>
</feature>
<reference evidence="7 8" key="1">
    <citation type="journal article" date="2024" name="J Genomics">
        <title>Draft genome sequencing and assembly of Favolaschia claudopus CIRM-BRFM 2984 isolated from oak limbs.</title>
        <authorList>
            <person name="Navarro D."/>
            <person name="Drula E."/>
            <person name="Chaduli D."/>
            <person name="Cazenave R."/>
            <person name="Ahrendt S."/>
            <person name="Wang J."/>
            <person name="Lipzen A."/>
            <person name="Daum C."/>
            <person name="Barry K."/>
            <person name="Grigoriev I.V."/>
            <person name="Favel A."/>
            <person name="Rosso M.N."/>
            <person name="Martin F."/>
        </authorList>
    </citation>
    <scope>NUCLEOTIDE SEQUENCE [LARGE SCALE GENOMIC DNA]</scope>
    <source>
        <strain evidence="7 8">CIRM-BRFM 2984</strain>
    </source>
</reference>
<dbReference type="PANTHER" id="PTHR10997">
    <property type="entry name" value="IMPORTIN-7, 8, 11"/>
    <property type="match status" value="1"/>
</dbReference>
<feature type="region of interest" description="Disordered" evidence="5">
    <location>
        <begin position="918"/>
        <end position="945"/>
    </location>
</feature>
<keyword evidence="2" id="KW-0813">Transport</keyword>
<feature type="domain" description="Importin N-terminal" evidence="6">
    <location>
        <begin position="22"/>
        <end position="98"/>
    </location>
</feature>
<organism evidence="7 8">
    <name type="scientific">Favolaschia claudopus</name>
    <dbReference type="NCBI Taxonomy" id="2862362"/>
    <lineage>
        <taxon>Eukaryota</taxon>
        <taxon>Fungi</taxon>
        <taxon>Dikarya</taxon>
        <taxon>Basidiomycota</taxon>
        <taxon>Agaricomycotina</taxon>
        <taxon>Agaricomycetes</taxon>
        <taxon>Agaricomycetidae</taxon>
        <taxon>Agaricales</taxon>
        <taxon>Marasmiineae</taxon>
        <taxon>Mycenaceae</taxon>
        <taxon>Favolaschia</taxon>
    </lineage>
</organism>
<dbReference type="GO" id="GO:0005635">
    <property type="term" value="C:nuclear envelope"/>
    <property type="evidence" value="ECO:0007669"/>
    <property type="project" value="TreeGrafter"/>
</dbReference>
<dbReference type="GO" id="GO:0006606">
    <property type="term" value="P:protein import into nucleus"/>
    <property type="evidence" value="ECO:0007669"/>
    <property type="project" value="TreeGrafter"/>
</dbReference>
<dbReference type="PANTHER" id="PTHR10997:SF9">
    <property type="entry name" value="IMPORTIN-9"/>
    <property type="match status" value="1"/>
</dbReference>
<evidence type="ECO:0000256" key="1">
    <source>
        <dbReference type="ARBA" id="ARBA00004123"/>
    </source>
</evidence>
<dbReference type="PROSITE" id="PS50166">
    <property type="entry name" value="IMPORTIN_B_NT"/>
    <property type="match status" value="1"/>
</dbReference>
<name>A0AAW0EGR4_9AGAR</name>
<dbReference type="Pfam" id="PF03810">
    <property type="entry name" value="IBN_N"/>
    <property type="match status" value="1"/>
</dbReference>
<evidence type="ECO:0000256" key="2">
    <source>
        <dbReference type="ARBA" id="ARBA00022448"/>
    </source>
</evidence>
<dbReference type="InterPro" id="IPR011989">
    <property type="entry name" value="ARM-like"/>
</dbReference>
<proteinExistence type="predicted"/>
<feature type="compositionally biased region" description="Acidic residues" evidence="5">
    <location>
        <begin position="930"/>
        <end position="943"/>
    </location>
</feature>
<accession>A0AAW0EGR4</accession>
<keyword evidence="3" id="KW-0653">Protein transport</keyword>
<keyword evidence="4" id="KW-0539">Nucleus</keyword>
<gene>
    <name evidence="7" type="ORF">R3P38DRAFT_18127</name>
</gene>
<dbReference type="SUPFAM" id="SSF48371">
    <property type="entry name" value="ARM repeat"/>
    <property type="match status" value="1"/>
</dbReference>
<comment type="subcellular location">
    <subcellularLocation>
        <location evidence="1">Nucleus</location>
    </subcellularLocation>
</comment>
<dbReference type="AlphaFoldDB" id="A0AAW0EGR4"/>
<evidence type="ECO:0000256" key="4">
    <source>
        <dbReference type="ARBA" id="ARBA00023242"/>
    </source>
</evidence>
<dbReference type="Pfam" id="PF25018">
    <property type="entry name" value="HEAT_IPO9_c"/>
    <property type="match status" value="1"/>
</dbReference>
<evidence type="ECO:0000313" key="7">
    <source>
        <dbReference type="EMBL" id="KAK7063933.1"/>
    </source>
</evidence>
<dbReference type="GO" id="GO:0031267">
    <property type="term" value="F:small GTPase binding"/>
    <property type="evidence" value="ECO:0007669"/>
    <property type="project" value="InterPro"/>
</dbReference>
<dbReference type="InterPro" id="IPR016024">
    <property type="entry name" value="ARM-type_fold"/>
</dbReference>
<protein>
    <submittedName>
        <fullName evidence="7">ARM repeat-containing protein</fullName>
    </submittedName>
</protein>
<dbReference type="SMART" id="SM00913">
    <property type="entry name" value="IBN_N"/>
    <property type="match status" value="1"/>
</dbReference>
<evidence type="ECO:0000259" key="6">
    <source>
        <dbReference type="PROSITE" id="PS50166"/>
    </source>
</evidence>
<keyword evidence="8" id="KW-1185">Reference proteome</keyword>
<evidence type="ECO:0000256" key="3">
    <source>
        <dbReference type="ARBA" id="ARBA00022927"/>
    </source>
</evidence>
<evidence type="ECO:0000256" key="5">
    <source>
        <dbReference type="SAM" id="MobiDB-lite"/>
    </source>
</evidence>
<dbReference type="GO" id="GO:0005829">
    <property type="term" value="C:cytosol"/>
    <property type="evidence" value="ECO:0007669"/>
    <property type="project" value="TreeGrafter"/>
</dbReference>
<dbReference type="Proteomes" id="UP001362999">
    <property type="component" value="Unassembled WGS sequence"/>
</dbReference>
<evidence type="ECO:0000313" key="8">
    <source>
        <dbReference type="Proteomes" id="UP001362999"/>
    </source>
</evidence>